<dbReference type="Proteomes" id="UP000799779">
    <property type="component" value="Unassembled WGS sequence"/>
</dbReference>
<dbReference type="AlphaFoldDB" id="A0A6A5WY31"/>
<protein>
    <submittedName>
        <fullName evidence="1">Uncharacterized protein</fullName>
    </submittedName>
</protein>
<sequence length="205" mass="22197">MLFSIPLPPSSLALPMTASQRHLSAAARDAGRPARRRRGLVEGTPRRLWAGQPGLALPKSAETTNTAWRRPAWRPERRCGRASRHAAPVRARHRCWRSHVHRRQPLSGYMLKTSAALGGWHGRSPGVPASCSAGSDKRVKGVGGSEECAHGLISSLREPSGSQLGGIQSWTDTAGRRCATAWHVTIKHTVHSPTMLSHCLGHGDD</sequence>
<accession>A0A6A5WY31</accession>
<evidence type="ECO:0000313" key="2">
    <source>
        <dbReference type="Proteomes" id="UP000799779"/>
    </source>
</evidence>
<name>A0A6A5WY31_9PLEO</name>
<evidence type="ECO:0000313" key="1">
    <source>
        <dbReference type="EMBL" id="KAF2003985.1"/>
    </source>
</evidence>
<keyword evidence="2" id="KW-1185">Reference proteome</keyword>
<dbReference type="EMBL" id="ML977569">
    <property type="protein sequence ID" value="KAF2003985.1"/>
    <property type="molecule type" value="Genomic_DNA"/>
</dbReference>
<organism evidence="1 2">
    <name type="scientific">Amniculicola lignicola CBS 123094</name>
    <dbReference type="NCBI Taxonomy" id="1392246"/>
    <lineage>
        <taxon>Eukaryota</taxon>
        <taxon>Fungi</taxon>
        <taxon>Dikarya</taxon>
        <taxon>Ascomycota</taxon>
        <taxon>Pezizomycotina</taxon>
        <taxon>Dothideomycetes</taxon>
        <taxon>Pleosporomycetidae</taxon>
        <taxon>Pleosporales</taxon>
        <taxon>Amniculicolaceae</taxon>
        <taxon>Amniculicola</taxon>
    </lineage>
</organism>
<reference evidence="1" key="1">
    <citation type="journal article" date="2020" name="Stud. Mycol.">
        <title>101 Dothideomycetes genomes: a test case for predicting lifestyles and emergence of pathogens.</title>
        <authorList>
            <person name="Haridas S."/>
            <person name="Albert R."/>
            <person name="Binder M."/>
            <person name="Bloem J."/>
            <person name="Labutti K."/>
            <person name="Salamov A."/>
            <person name="Andreopoulos B."/>
            <person name="Baker S."/>
            <person name="Barry K."/>
            <person name="Bills G."/>
            <person name="Bluhm B."/>
            <person name="Cannon C."/>
            <person name="Castanera R."/>
            <person name="Culley D."/>
            <person name="Daum C."/>
            <person name="Ezra D."/>
            <person name="Gonzalez J."/>
            <person name="Henrissat B."/>
            <person name="Kuo A."/>
            <person name="Liang C."/>
            <person name="Lipzen A."/>
            <person name="Lutzoni F."/>
            <person name="Magnuson J."/>
            <person name="Mondo S."/>
            <person name="Nolan M."/>
            <person name="Ohm R."/>
            <person name="Pangilinan J."/>
            <person name="Park H.-J."/>
            <person name="Ramirez L."/>
            <person name="Alfaro M."/>
            <person name="Sun H."/>
            <person name="Tritt A."/>
            <person name="Yoshinaga Y."/>
            <person name="Zwiers L.-H."/>
            <person name="Turgeon B."/>
            <person name="Goodwin S."/>
            <person name="Spatafora J."/>
            <person name="Crous P."/>
            <person name="Grigoriev I."/>
        </authorList>
    </citation>
    <scope>NUCLEOTIDE SEQUENCE</scope>
    <source>
        <strain evidence="1">CBS 123094</strain>
    </source>
</reference>
<proteinExistence type="predicted"/>
<gene>
    <name evidence="1" type="ORF">P154DRAFT_64179</name>
</gene>